<sequence>MGRHEASKKIKGCCKTIALEMMELNPAIASLDDSETREALFEASYELTKQLEIIKKHVIKLERRDGARDNTTEL</sequence>
<reference evidence="1" key="1">
    <citation type="submission" date="2018-05" db="EMBL/GenBank/DDBJ databases">
        <authorList>
            <person name="Lanie J.A."/>
            <person name="Ng W.-L."/>
            <person name="Kazmierczak K.M."/>
            <person name="Andrzejewski T.M."/>
            <person name="Davidsen T.M."/>
            <person name="Wayne K.J."/>
            <person name="Tettelin H."/>
            <person name="Glass J.I."/>
            <person name="Rusch D."/>
            <person name="Podicherti R."/>
            <person name="Tsui H.-C.T."/>
            <person name="Winkler M.E."/>
        </authorList>
    </citation>
    <scope>NUCLEOTIDE SEQUENCE</scope>
</reference>
<proteinExistence type="predicted"/>
<protein>
    <submittedName>
        <fullName evidence="1">Uncharacterized protein</fullName>
    </submittedName>
</protein>
<accession>A0A382YXR7</accession>
<organism evidence="1">
    <name type="scientific">marine metagenome</name>
    <dbReference type="NCBI Taxonomy" id="408172"/>
    <lineage>
        <taxon>unclassified sequences</taxon>
        <taxon>metagenomes</taxon>
        <taxon>ecological metagenomes</taxon>
    </lineage>
</organism>
<gene>
    <name evidence="1" type="ORF">METZ01_LOCUS440911</name>
</gene>
<dbReference type="AlphaFoldDB" id="A0A382YXR7"/>
<name>A0A382YXR7_9ZZZZ</name>
<dbReference type="EMBL" id="UINC01179395">
    <property type="protein sequence ID" value="SVD88057.1"/>
    <property type="molecule type" value="Genomic_DNA"/>
</dbReference>
<evidence type="ECO:0000313" key="1">
    <source>
        <dbReference type="EMBL" id="SVD88057.1"/>
    </source>
</evidence>